<dbReference type="OMA" id="HYIFIYS"/>
<dbReference type="InterPro" id="IPR003591">
    <property type="entry name" value="Leu-rich_rpt_typical-subtyp"/>
</dbReference>
<evidence type="ECO:0000313" key="6">
    <source>
        <dbReference type="EMBL" id="SSX18699.1"/>
    </source>
</evidence>
<dbReference type="VEuPathDB" id="VectorBase:CSON010389"/>
<feature type="signal peptide" evidence="4">
    <location>
        <begin position="1"/>
        <end position="19"/>
    </location>
</feature>
<dbReference type="EMBL" id="UFQS01000041">
    <property type="protein sequence ID" value="SSW98313.1"/>
    <property type="molecule type" value="Genomic_DNA"/>
</dbReference>
<sequence length="279" mass="32530">MSKYTNIFLLLTFITLSESFAPLKMCMHSFETPDTCTFKDVILNKTDIEFTSIFLPEVTKIHFTKSSIPKLGSSICARIFYDIQNSPNIIEIHLTRTKIEEVTSNAFSHCPNLQVINLRNNLIEVLPTDAFNRNKNLENLDLSSNLIERLENEIFFGLKKLRELKLSGNKFKSISSQIFEGLTGLEVLRLDSNDLFDLNLKKILTFTLNLKKMAYNNNQMRCNHIKNMNKMLRERKINLDTEYEGELRTRSQPSELQDEIICLNDLNWVILHYIFIYSQ</sequence>
<protein>
    <submittedName>
        <fullName evidence="5">CSON010389 protein</fullName>
    </submittedName>
</protein>
<keyword evidence="1" id="KW-0433">Leucine-rich repeat</keyword>
<keyword evidence="2 4" id="KW-0732">Signal</keyword>
<gene>
    <name evidence="5" type="primary">CSON010389</name>
</gene>
<dbReference type="PROSITE" id="PS51450">
    <property type="entry name" value="LRR"/>
    <property type="match status" value="3"/>
</dbReference>
<reference evidence="6" key="2">
    <citation type="submission" date="2018-07" db="EMBL/GenBank/DDBJ databases">
        <authorList>
            <person name="Quirk P.G."/>
            <person name="Krulwich T.A."/>
        </authorList>
    </citation>
    <scope>NUCLEOTIDE SEQUENCE</scope>
</reference>
<dbReference type="PANTHER" id="PTHR24373:SF261">
    <property type="entry name" value="VASORIN"/>
    <property type="match status" value="1"/>
</dbReference>
<dbReference type="SUPFAM" id="SSF52058">
    <property type="entry name" value="L domain-like"/>
    <property type="match status" value="1"/>
</dbReference>
<dbReference type="InterPro" id="IPR001611">
    <property type="entry name" value="Leu-rich_rpt"/>
</dbReference>
<dbReference type="AlphaFoldDB" id="A0A336K6D6"/>
<dbReference type="InterPro" id="IPR032675">
    <property type="entry name" value="LRR_dom_sf"/>
</dbReference>
<organism evidence="5">
    <name type="scientific">Culicoides sonorensis</name>
    <name type="common">Biting midge</name>
    <dbReference type="NCBI Taxonomy" id="179676"/>
    <lineage>
        <taxon>Eukaryota</taxon>
        <taxon>Metazoa</taxon>
        <taxon>Ecdysozoa</taxon>
        <taxon>Arthropoda</taxon>
        <taxon>Hexapoda</taxon>
        <taxon>Insecta</taxon>
        <taxon>Pterygota</taxon>
        <taxon>Neoptera</taxon>
        <taxon>Endopterygota</taxon>
        <taxon>Diptera</taxon>
        <taxon>Nematocera</taxon>
        <taxon>Chironomoidea</taxon>
        <taxon>Ceratopogonidae</taxon>
        <taxon>Ceratopogoninae</taxon>
        <taxon>Culicoides</taxon>
        <taxon>Monoculicoides</taxon>
    </lineage>
</organism>
<evidence type="ECO:0000256" key="1">
    <source>
        <dbReference type="ARBA" id="ARBA00022614"/>
    </source>
</evidence>
<evidence type="ECO:0000256" key="3">
    <source>
        <dbReference type="ARBA" id="ARBA00022737"/>
    </source>
</evidence>
<dbReference type="GO" id="GO:0005615">
    <property type="term" value="C:extracellular space"/>
    <property type="evidence" value="ECO:0007669"/>
    <property type="project" value="TreeGrafter"/>
</dbReference>
<dbReference type="GO" id="GO:0031012">
    <property type="term" value="C:extracellular matrix"/>
    <property type="evidence" value="ECO:0007669"/>
    <property type="project" value="TreeGrafter"/>
</dbReference>
<feature type="chain" id="PRO_5033342608" evidence="4">
    <location>
        <begin position="20"/>
        <end position="279"/>
    </location>
</feature>
<dbReference type="Pfam" id="PF13855">
    <property type="entry name" value="LRR_8"/>
    <property type="match status" value="1"/>
</dbReference>
<evidence type="ECO:0000256" key="2">
    <source>
        <dbReference type="ARBA" id="ARBA00022729"/>
    </source>
</evidence>
<dbReference type="EMBL" id="UFQT01000041">
    <property type="protein sequence ID" value="SSX18699.1"/>
    <property type="molecule type" value="Genomic_DNA"/>
</dbReference>
<dbReference type="InterPro" id="IPR050328">
    <property type="entry name" value="Dev_Immune_Receptor"/>
</dbReference>
<dbReference type="Gene3D" id="3.80.10.10">
    <property type="entry name" value="Ribonuclease Inhibitor"/>
    <property type="match status" value="1"/>
</dbReference>
<dbReference type="SMART" id="SM00369">
    <property type="entry name" value="LRR_TYP"/>
    <property type="match status" value="4"/>
</dbReference>
<dbReference type="PANTHER" id="PTHR24373">
    <property type="entry name" value="SLIT RELATED LEUCINE-RICH REPEAT NEURONAL PROTEIN"/>
    <property type="match status" value="1"/>
</dbReference>
<evidence type="ECO:0000313" key="5">
    <source>
        <dbReference type="EMBL" id="SSW98313.1"/>
    </source>
</evidence>
<accession>A0A336K6D6</accession>
<evidence type="ECO:0000256" key="4">
    <source>
        <dbReference type="SAM" id="SignalP"/>
    </source>
</evidence>
<proteinExistence type="predicted"/>
<reference evidence="5" key="1">
    <citation type="submission" date="2018-04" db="EMBL/GenBank/DDBJ databases">
        <authorList>
            <person name="Go L.Y."/>
            <person name="Mitchell J.A."/>
        </authorList>
    </citation>
    <scope>NUCLEOTIDE SEQUENCE</scope>
    <source>
        <tissue evidence="5">Whole organism</tissue>
    </source>
</reference>
<keyword evidence="3" id="KW-0677">Repeat</keyword>
<name>A0A336K6D6_CULSO</name>